<protein>
    <submittedName>
        <fullName evidence="2">Acetyl-CoA hydrolase</fullName>
    </submittedName>
</protein>
<dbReference type="GO" id="GO:0008775">
    <property type="term" value="F:acetate CoA-transferase activity"/>
    <property type="evidence" value="ECO:0007669"/>
    <property type="project" value="InterPro"/>
</dbReference>
<dbReference type="GO" id="GO:0006083">
    <property type="term" value="P:acetate metabolic process"/>
    <property type="evidence" value="ECO:0007669"/>
    <property type="project" value="InterPro"/>
</dbReference>
<dbReference type="Proteomes" id="UP000050416">
    <property type="component" value="Unassembled WGS sequence"/>
</dbReference>
<dbReference type="GO" id="GO:0016787">
    <property type="term" value="F:hydrolase activity"/>
    <property type="evidence" value="ECO:0007669"/>
    <property type="project" value="UniProtKB-KW"/>
</dbReference>
<gene>
    <name evidence="2" type="ORF">HLUCCX14_08940</name>
</gene>
<feature type="domain" description="Acetyl-CoA hydrolase/transferase C-terminal" evidence="1">
    <location>
        <begin position="441"/>
        <end position="608"/>
    </location>
</feature>
<dbReference type="SUPFAM" id="SSF100950">
    <property type="entry name" value="NagB/RpiA/CoA transferase-like"/>
    <property type="match status" value="1"/>
</dbReference>
<dbReference type="STRING" id="1305731.GCA_000934705_02092"/>
<dbReference type="InterPro" id="IPR046433">
    <property type="entry name" value="ActCoA_hydro"/>
</dbReference>
<dbReference type="EMBL" id="LJZQ01000011">
    <property type="protein sequence ID" value="KPQ28815.1"/>
    <property type="molecule type" value="Genomic_DNA"/>
</dbReference>
<dbReference type="InterPro" id="IPR038460">
    <property type="entry name" value="AcetylCoA_hyd_C_sf"/>
</dbReference>
<evidence type="ECO:0000259" key="1">
    <source>
        <dbReference type="Pfam" id="PF13336"/>
    </source>
</evidence>
<dbReference type="OrthoDB" id="9801795at2"/>
<evidence type="ECO:0000313" key="2">
    <source>
        <dbReference type="EMBL" id="KPQ28815.1"/>
    </source>
</evidence>
<evidence type="ECO:0000313" key="3">
    <source>
        <dbReference type="Proteomes" id="UP000050416"/>
    </source>
</evidence>
<comment type="caution">
    <text evidence="2">The sequence shown here is derived from an EMBL/GenBank/DDBJ whole genome shotgun (WGS) entry which is preliminary data.</text>
</comment>
<sequence length="737" mass="80922">MPEQNGSYCDDANACVDRVIGRVGKQITLGLPLGLGKPVRFVNALYQRAKDDPEIQLHIVTALSLLAPEGGSSLEKRFLGPFTKRLYGNVPELAYARDVNRNRLPANVSVSEFFFKAGSYLNNRSQQRNYVCTNYTHAVRDLMAQGVNVVGQLMSPGASHGEPDHFSFSCNPDLSLDILPLLREREAAGTPVAMVAELNENLPWFGHHAAVEASQFDVILSQPSSDYPLFSAPQMAVSPADHLIGFYASSLLKDGGTLQVGIGSLGAALVHSAIVRHKHNDAWKAVFDQLKVQERFPVVAEYGGTEPFEKGLYGCSEMMVDGFFYLLQEGILTREVYDHPALQTLINQGKMTTTPSLESLDVLHNAGLIDTPLRARDVKWLIRHGILRASVEFKGGRLRLSDDKSVEADLANAETREALEALGLGDKLAGGIAMHGGFYVGPEKFYQALRELSDEQRDKICMTSVNFINHLYDHRFGDQKLKAAQRVHGRFINSAMMYTLNGAAVSDGLDDGRVVSGVGGQYNFVAMAHELPGARSILALRATRVSGGKAVSNIVFNYAHCTIPRHLRDIVITEYGIADLRGQSDEEVFLRLIRIADSRFQDELLAQAKKAGKVSSDFKPPADWRQNTPANVSKALKAGGEGDWFPAFPFGRDFTDEELTLGKALKGLKAATATPRGKLATLWQAVRAEDEAGHYDTLIDRMGLKKPSGLREKLDRKLVIHGLQQLETPKETGTKKP</sequence>
<proteinExistence type="predicted"/>
<dbReference type="AlphaFoldDB" id="A0A0P7YE84"/>
<dbReference type="Gene3D" id="3.30.750.70">
    <property type="entry name" value="4-hydroxybutyrate coenzyme like domains"/>
    <property type="match status" value="1"/>
</dbReference>
<accession>A0A0P7YE84</accession>
<dbReference type="PANTHER" id="PTHR21432">
    <property type="entry name" value="ACETYL-COA HYDROLASE-RELATED"/>
    <property type="match status" value="1"/>
</dbReference>
<name>A0A0P7YE84_9GAMM</name>
<dbReference type="PATRIC" id="fig|1305731.5.peg.130"/>
<organism evidence="2 3">
    <name type="scientific">Marinobacter excellens HL-55</name>
    <dbReference type="NCBI Taxonomy" id="1305731"/>
    <lineage>
        <taxon>Bacteria</taxon>
        <taxon>Pseudomonadati</taxon>
        <taxon>Pseudomonadota</taxon>
        <taxon>Gammaproteobacteria</taxon>
        <taxon>Pseudomonadales</taxon>
        <taxon>Marinobacteraceae</taxon>
        <taxon>Marinobacter</taxon>
    </lineage>
</organism>
<reference evidence="2 3" key="1">
    <citation type="submission" date="2015-09" db="EMBL/GenBank/DDBJ databases">
        <title>Identification and resolution of microdiversity through metagenomic sequencing of parallel consortia.</title>
        <authorList>
            <person name="Nelson W.C."/>
            <person name="Romine M.F."/>
            <person name="Lindemann S.R."/>
        </authorList>
    </citation>
    <scope>NUCLEOTIDE SEQUENCE [LARGE SCALE GENOMIC DNA]</scope>
    <source>
        <strain evidence="2">HL-55</strain>
    </source>
</reference>
<dbReference type="PANTHER" id="PTHR21432:SF20">
    <property type="entry name" value="ACETYL-COA HYDROLASE"/>
    <property type="match status" value="1"/>
</dbReference>
<keyword evidence="2" id="KW-0378">Hydrolase</keyword>
<dbReference type="Gene3D" id="3.40.1080.20">
    <property type="entry name" value="Acetyl-CoA hydrolase/transferase C-terminal domain"/>
    <property type="match status" value="1"/>
</dbReference>
<dbReference type="InterPro" id="IPR026888">
    <property type="entry name" value="AcetylCoA_hyd_C"/>
</dbReference>
<dbReference type="Pfam" id="PF13336">
    <property type="entry name" value="AcetylCoA_hyd_C"/>
    <property type="match status" value="1"/>
</dbReference>
<dbReference type="InterPro" id="IPR037171">
    <property type="entry name" value="NagB/RpiA_transferase-like"/>
</dbReference>